<dbReference type="EMBL" id="CP097502">
    <property type="protein sequence ID" value="URD73509.1"/>
    <property type="molecule type" value="Genomic_DNA"/>
</dbReference>
<dbReference type="AlphaFoldDB" id="A0A9E7EAD9"/>
<organism evidence="1 2">
    <name type="scientific">Musa troglodytarum</name>
    <name type="common">fe'i banana</name>
    <dbReference type="NCBI Taxonomy" id="320322"/>
    <lineage>
        <taxon>Eukaryota</taxon>
        <taxon>Viridiplantae</taxon>
        <taxon>Streptophyta</taxon>
        <taxon>Embryophyta</taxon>
        <taxon>Tracheophyta</taxon>
        <taxon>Spermatophyta</taxon>
        <taxon>Magnoliopsida</taxon>
        <taxon>Liliopsida</taxon>
        <taxon>Zingiberales</taxon>
        <taxon>Musaceae</taxon>
        <taxon>Musa</taxon>
    </lineage>
</organism>
<protein>
    <submittedName>
        <fullName evidence="1">Uncharacterized protein</fullName>
    </submittedName>
</protein>
<dbReference type="Proteomes" id="UP001055439">
    <property type="component" value="Chromosome 1"/>
</dbReference>
<gene>
    <name evidence="1" type="ORF">MUK42_25070</name>
</gene>
<keyword evidence="2" id="KW-1185">Reference proteome</keyword>
<reference evidence="1" key="1">
    <citation type="submission" date="2022-05" db="EMBL/GenBank/DDBJ databases">
        <title>The Musa troglodytarum L. genome provides insights into the mechanism of non-climacteric behaviour and enrichment of carotenoids.</title>
        <authorList>
            <person name="Wang J."/>
        </authorList>
    </citation>
    <scope>NUCLEOTIDE SEQUENCE</scope>
    <source>
        <tissue evidence="1">Leaf</tissue>
    </source>
</reference>
<name>A0A9E7EAD9_9LILI</name>
<evidence type="ECO:0000313" key="2">
    <source>
        <dbReference type="Proteomes" id="UP001055439"/>
    </source>
</evidence>
<sequence length="71" mass="8379">MRRYSLFYFITRVSFHSVELAELMEMILAAASQTHTCHANVEKKKHEIRIYRFTCGKAKCLQDEVLRNQSV</sequence>
<proteinExistence type="predicted"/>
<evidence type="ECO:0000313" key="1">
    <source>
        <dbReference type="EMBL" id="URD73509.1"/>
    </source>
</evidence>
<accession>A0A9E7EAD9</accession>